<name>A0A0A9FLL3_ARUDO</name>
<evidence type="ECO:0000313" key="1">
    <source>
        <dbReference type="EMBL" id="JAE12109.1"/>
    </source>
</evidence>
<proteinExistence type="predicted"/>
<sequence>MCDPSEVSYTIMPNMGYFEFLPVAALGTGSAVRLDPRGMNPLEGLLLRIMGLFIYV</sequence>
<protein>
    <submittedName>
        <fullName evidence="1">Uncharacterized protein</fullName>
    </submittedName>
</protein>
<organism evidence="1">
    <name type="scientific">Arundo donax</name>
    <name type="common">Giant reed</name>
    <name type="synonym">Donax arundinaceus</name>
    <dbReference type="NCBI Taxonomy" id="35708"/>
    <lineage>
        <taxon>Eukaryota</taxon>
        <taxon>Viridiplantae</taxon>
        <taxon>Streptophyta</taxon>
        <taxon>Embryophyta</taxon>
        <taxon>Tracheophyta</taxon>
        <taxon>Spermatophyta</taxon>
        <taxon>Magnoliopsida</taxon>
        <taxon>Liliopsida</taxon>
        <taxon>Poales</taxon>
        <taxon>Poaceae</taxon>
        <taxon>PACMAD clade</taxon>
        <taxon>Arundinoideae</taxon>
        <taxon>Arundineae</taxon>
        <taxon>Arundo</taxon>
    </lineage>
</organism>
<reference evidence="1" key="1">
    <citation type="submission" date="2014-09" db="EMBL/GenBank/DDBJ databases">
        <authorList>
            <person name="Magalhaes I.L.F."/>
            <person name="Oliveira U."/>
            <person name="Santos F.R."/>
            <person name="Vidigal T.H.D.A."/>
            <person name="Brescovit A.D."/>
            <person name="Santos A.J."/>
        </authorList>
    </citation>
    <scope>NUCLEOTIDE SEQUENCE</scope>
    <source>
        <tissue evidence="1">Shoot tissue taken approximately 20 cm above the soil surface</tissue>
    </source>
</reference>
<reference evidence="1" key="2">
    <citation type="journal article" date="2015" name="Data Brief">
        <title>Shoot transcriptome of the giant reed, Arundo donax.</title>
        <authorList>
            <person name="Barrero R.A."/>
            <person name="Guerrero F.D."/>
            <person name="Moolhuijzen P."/>
            <person name="Goolsby J.A."/>
            <person name="Tidwell J."/>
            <person name="Bellgard S.E."/>
            <person name="Bellgard M.I."/>
        </authorList>
    </citation>
    <scope>NUCLEOTIDE SEQUENCE</scope>
    <source>
        <tissue evidence="1">Shoot tissue taken approximately 20 cm above the soil surface</tissue>
    </source>
</reference>
<dbReference type="EMBL" id="GBRH01185787">
    <property type="protein sequence ID" value="JAE12109.1"/>
    <property type="molecule type" value="Transcribed_RNA"/>
</dbReference>
<accession>A0A0A9FLL3</accession>
<dbReference type="AlphaFoldDB" id="A0A0A9FLL3"/>